<name>A0AAP4R9C6_9BURK</name>
<protein>
    <submittedName>
        <fullName evidence="1">Uncharacterized protein</fullName>
    </submittedName>
</protein>
<dbReference type="EMBL" id="JAUJQS010000043">
    <property type="protein sequence ID" value="MDN7569903.1"/>
    <property type="molecule type" value="Genomic_DNA"/>
</dbReference>
<evidence type="ECO:0000313" key="1">
    <source>
        <dbReference type="EMBL" id="MDN7569903.1"/>
    </source>
</evidence>
<reference evidence="1" key="1">
    <citation type="submission" date="2023-07" db="EMBL/GenBank/DDBJ databases">
        <title>A collection of bacterial strains from the Burkholderia cepacia Research Laboratory and Repository.</title>
        <authorList>
            <person name="Lipuma J."/>
            <person name="Spilker T."/>
            <person name="Caverly L."/>
        </authorList>
    </citation>
    <scope>NUCLEOTIDE SEQUENCE</scope>
    <source>
        <strain evidence="1">AU44979</strain>
    </source>
</reference>
<dbReference type="Proteomes" id="UP001172109">
    <property type="component" value="Unassembled WGS sequence"/>
</dbReference>
<accession>A0AAP4R9C6</accession>
<proteinExistence type="predicted"/>
<sequence length="274" mass="31076">MNPQQFIARMEQYWAAYKALALRHARERIELGRQYRNANTDSDPERPLRPLDEVAAELAQDGIEERASSLINDLFKFAASTFSPNASTPVDIEEREINFEVGHPCHPKTFSPTRLWAVLEKHYGNRVGHVLAYRKRAKAIAKTFRISADEPMTMKNGRLVLTQSAYVEKFSSRIRLGSSHCETIRRDLIPALISFAAWAVKPALAEALAPIATRFSYPADVVSRESFLMGNAHEGRIKLVTYHTSFEWTFEPAVAEPLTLFLSEFFFTLPEMAA</sequence>
<organism evidence="1 2">
    <name type="scientific">Burkholderia contaminans</name>
    <dbReference type="NCBI Taxonomy" id="488447"/>
    <lineage>
        <taxon>Bacteria</taxon>
        <taxon>Pseudomonadati</taxon>
        <taxon>Pseudomonadota</taxon>
        <taxon>Betaproteobacteria</taxon>
        <taxon>Burkholderiales</taxon>
        <taxon>Burkholderiaceae</taxon>
        <taxon>Burkholderia</taxon>
        <taxon>Burkholderia cepacia complex</taxon>
    </lineage>
</organism>
<comment type="caution">
    <text evidence="1">The sequence shown here is derived from an EMBL/GenBank/DDBJ whole genome shotgun (WGS) entry which is preliminary data.</text>
</comment>
<gene>
    <name evidence="1" type="ORF">QZM56_35940</name>
</gene>
<evidence type="ECO:0000313" key="2">
    <source>
        <dbReference type="Proteomes" id="UP001172109"/>
    </source>
</evidence>
<dbReference type="AlphaFoldDB" id="A0AAP4R9C6"/>
<dbReference type="RefSeq" id="WP_137962504.1">
    <property type="nucleotide sequence ID" value="NZ_JAUJQS010000043.1"/>
</dbReference>